<comment type="subcellular location">
    <subcellularLocation>
        <location evidence="1">Membrane</location>
        <topology evidence="1">Multi-pass membrane protein</topology>
    </subcellularLocation>
</comment>
<keyword evidence="12" id="KW-1185">Reference proteome</keyword>
<dbReference type="GO" id="GO:0034220">
    <property type="term" value="P:monoatomic ion transmembrane transport"/>
    <property type="evidence" value="ECO:0007669"/>
    <property type="project" value="UniProtKB-KW"/>
</dbReference>
<dbReference type="PRINTS" id="PR01333">
    <property type="entry name" value="2POREKCHANEL"/>
</dbReference>
<feature type="transmembrane region" description="Helical" evidence="9">
    <location>
        <begin position="126"/>
        <end position="144"/>
    </location>
</feature>
<accession>A0ABC8S6Q3</accession>
<evidence type="ECO:0000259" key="10">
    <source>
        <dbReference type="Pfam" id="PF07885"/>
    </source>
</evidence>
<evidence type="ECO:0000256" key="1">
    <source>
        <dbReference type="ARBA" id="ARBA00004141"/>
    </source>
</evidence>
<dbReference type="AlphaFoldDB" id="A0ABC8S6Q3"/>
<dbReference type="EMBL" id="CAUOFW020002303">
    <property type="protein sequence ID" value="CAK9152839.1"/>
    <property type="molecule type" value="Genomic_DNA"/>
</dbReference>
<dbReference type="Pfam" id="PF07885">
    <property type="entry name" value="Ion_trans_2"/>
    <property type="match status" value="1"/>
</dbReference>
<comment type="caution">
    <text evidence="11">The sequence shown here is derived from an EMBL/GenBank/DDBJ whole genome shotgun (WGS) entry which is preliminary data.</text>
</comment>
<evidence type="ECO:0000313" key="11">
    <source>
        <dbReference type="EMBL" id="CAK9152839.1"/>
    </source>
</evidence>
<evidence type="ECO:0000256" key="9">
    <source>
        <dbReference type="SAM" id="Phobius"/>
    </source>
</evidence>
<dbReference type="Gene3D" id="1.10.287.70">
    <property type="match status" value="1"/>
</dbReference>
<dbReference type="InterPro" id="IPR013099">
    <property type="entry name" value="K_chnl_dom"/>
</dbReference>
<evidence type="ECO:0000256" key="3">
    <source>
        <dbReference type="ARBA" id="ARBA00022448"/>
    </source>
</evidence>
<evidence type="ECO:0000256" key="2">
    <source>
        <dbReference type="ARBA" id="ARBA00010159"/>
    </source>
</evidence>
<protein>
    <recommendedName>
        <fullName evidence="10">Potassium channel domain-containing protein</fullName>
    </recommendedName>
</protein>
<name>A0ABC8S6Q3_9AQUA</name>
<reference evidence="11 12" key="1">
    <citation type="submission" date="2024-02" db="EMBL/GenBank/DDBJ databases">
        <authorList>
            <person name="Vignale AGUSTIN F."/>
            <person name="Sosa J E."/>
            <person name="Modenutti C."/>
        </authorList>
    </citation>
    <scope>NUCLEOTIDE SEQUENCE [LARGE SCALE GENOMIC DNA]</scope>
</reference>
<evidence type="ECO:0000256" key="7">
    <source>
        <dbReference type="ARBA" id="ARBA00023136"/>
    </source>
</evidence>
<keyword evidence="8" id="KW-0407">Ion channel</keyword>
<evidence type="ECO:0000256" key="5">
    <source>
        <dbReference type="ARBA" id="ARBA00022989"/>
    </source>
</evidence>
<gene>
    <name evidence="11" type="ORF">ILEXP_LOCUS21074</name>
</gene>
<dbReference type="Proteomes" id="UP001642360">
    <property type="component" value="Unassembled WGS sequence"/>
</dbReference>
<dbReference type="GO" id="GO:0005774">
    <property type="term" value="C:vacuolar membrane"/>
    <property type="evidence" value="ECO:0007669"/>
    <property type="project" value="UniProtKB-ARBA"/>
</dbReference>
<keyword evidence="6" id="KW-0406">Ion transport</keyword>
<evidence type="ECO:0000256" key="6">
    <source>
        <dbReference type="ARBA" id="ARBA00023065"/>
    </source>
</evidence>
<keyword evidence="5 9" id="KW-1133">Transmembrane helix</keyword>
<evidence type="ECO:0000313" key="12">
    <source>
        <dbReference type="Proteomes" id="UP001642360"/>
    </source>
</evidence>
<feature type="domain" description="Potassium channel" evidence="10">
    <location>
        <begin position="130"/>
        <end position="180"/>
    </location>
</feature>
<dbReference type="PANTHER" id="PTHR11003">
    <property type="entry name" value="POTASSIUM CHANNEL, SUBFAMILY K"/>
    <property type="match status" value="1"/>
</dbReference>
<dbReference type="SUPFAM" id="SSF81324">
    <property type="entry name" value="Voltage-gated potassium channels"/>
    <property type="match status" value="2"/>
</dbReference>
<sequence>MEEEEPFLASQLQSRPTRLQPFIDDHHFSFSFNTTLPLPHPHPRSNNIPPLIFPDIQDLSSVDASFSPGLSLSGTAHSAGAPNAPKKIHYKTAPAMAIMRDLNPHPPNHHDLNKPHSTSSSLLKQVVLLLLIYLSWLTICTNGYGNIAPLSPATKLFVCFFVLVGFGFVDILLSGVVNYVLDFQENIIMAGIHVRGTHGGFSARNYIGDVHKGRIRIRLKVGLALGVVVLCIGIGILVLYFVESLDWIDSIYLPVTTVGHGDRTFKTIPGRLFASIGFCSLHL</sequence>
<evidence type="ECO:0000256" key="4">
    <source>
        <dbReference type="ARBA" id="ARBA00022692"/>
    </source>
</evidence>
<feature type="transmembrane region" description="Helical" evidence="9">
    <location>
        <begin position="156"/>
        <end position="181"/>
    </location>
</feature>
<dbReference type="PANTHER" id="PTHR11003:SF268">
    <property type="entry name" value="TWO-PORE POTASSIUM CHANNEL 4-RELATED"/>
    <property type="match status" value="1"/>
</dbReference>
<keyword evidence="4 9" id="KW-0812">Transmembrane</keyword>
<organism evidence="11 12">
    <name type="scientific">Ilex paraguariensis</name>
    <name type="common">yerba mate</name>
    <dbReference type="NCBI Taxonomy" id="185542"/>
    <lineage>
        <taxon>Eukaryota</taxon>
        <taxon>Viridiplantae</taxon>
        <taxon>Streptophyta</taxon>
        <taxon>Embryophyta</taxon>
        <taxon>Tracheophyta</taxon>
        <taxon>Spermatophyta</taxon>
        <taxon>Magnoliopsida</taxon>
        <taxon>eudicotyledons</taxon>
        <taxon>Gunneridae</taxon>
        <taxon>Pentapetalae</taxon>
        <taxon>asterids</taxon>
        <taxon>campanulids</taxon>
        <taxon>Aquifoliales</taxon>
        <taxon>Aquifoliaceae</taxon>
        <taxon>Ilex</taxon>
    </lineage>
</organism>
<comment type="similarity">
    <text evidence="2">Belongs to the two pore domain potassium channel (TC 1.A.1.7) family.</text>
</comment>
<feature type="transmembrane region" description="Helical" evidence="9">
    <location>
        <begin position="221"/>
        <end position="242"/>
    </location>
</feature>
<keyword evidence="7 9" id="KW-0472">Membrane</keyword>
<evidence type="ECO:0000256" key="8">
    <source>
        <dbReference type="ARBA" id="ARBA00023303"/>
    </source>
</evidence>
<keyword evidence="3" id="KW-0813">Transport</keyword>
<dbReference type="InterPro" id="IPR003280">
    <property type="entry name" value="2pore_dom_K_chnl"/>
</dbReference>
<proteinExistence type="inferred from homology"/>